<organism evidence="2 3">
    <name type="scientific">Caerostris extrusa</name>
    <name type="common">Bark spider</name>
    <name type="synonym">Caerostris bankana</name>
    <dbReference type="NCBI Taxonomy" id="172846"/>
    <lineage>
        <taxon>Eukaryota</taxon>
        <taxon>Metazoa</taxon>
        <taxon>Ecdysozoa</taxon>
        <taxon>Arthropoda</taxon>
        <taxon>Chelicerata</taxon>
        <taxon>Arachnida</taxon>
        <taxon>Araneae</taxon>
        <taxon>Araneomorphae</taxon>
        <taxon>Entelegynae</taxon>
        <taxon>Araneoidea</taxon>
        <taxon>Araneidae</taxon>
        <taxon>Caerostris</taxon>
    </lineage>
</organism>
<protein>
    <submittedName>
        <fullName evidence="2">Uncharacterized protein</fullName>
    </submittedName>
</protein>
<proteinExistence type="predicted"/>
<dbReference type="AlphaFoldDB" id="A0AAV4UF18"/>
<keyword evidence="3" id="KW-1185">Reference proteome</keyword>
<evidence type="ECO:0000313" key="3">
    <source>
        <dbReference type="Proteomes" id="UP001054945"/>
    </source>
</evidence>
<name>A0AAV4UF18_CAEEX</name>
<dbReference type="Proteomes" id="UP001054945">
    <property type="component" value="Unassembled WGS sequence"/>
</dbReference>
<feature type="region of interest" description="Disordered" evidence="1">
    <location>
        <begin position="99"/>
        <end position="118"/>
    </location>
</feature>
<feature type="compositionally biased region" description="Polar residues" evidence="1">
    <location>
        <begin position="99"/>
        <end position="116"/>
    </location>
</feature>
<dbReference type="EMBL" id="BPLR01012756">
    <property type="protein sequence ID" value="GIY56315.1"/>
    <property type="molecule type" value="Genomic_DNA"/>
</dbReference>
<feature type="region of interest" description="Disordered" evidence="1">
    <location>
        <begin position="154"/>
        <end position="181"/>
    </location>
</feature>
<reference evidence="2 3" key="1">
    <citation type="submission" date="2021-06" db="EMBL/GenBank/DDBJ databases">
        <title>Caerostris extrusa draft genome.</title>
        <authorList>
            <person name="Kono N."/>
            <person name="Arakawa K."/>
        </authorList>
    </citation>
    <scope>NUCLEOTIDE SEQUENCE [LARGE SCALE GENOMIC DNA]</scope>
</reference>
<evidence type="ECO:0000313" key="2">
    <source>
        <dbReference type="EMBL" id="GIY56315.1"/>
    </source>
</evidence>
<gene>
    <name evidence="2" type="primary">AVEN_22199_1</name>
    <name evidence="2" type="ORF">CEXT_203991</name>
</gene>
<accession>A0AAV4UF18</accession>
<comment type="caution">
    <text evidence="2">The sequence shown here is derived from an EMBL/GenBank/DDBJ whole genome shotgun (WGS) entry which is preliminary data.</text>
</comment>
<evidence type="ECO:0000256" key="1">
    <source>
        <dbReference type="SAM" id="MobiDB-lite"/>
    </source>
</evidence>
<sequence length="205" mass="22971">MWRKVEEEHCAVIEDGVFKSEGSTDVQMQVLKVTNAEVECNINSINRIGLHTQKHLGVDDSGICKNQNNVECDFNFLCMDQMSSQCNIPNTNIDLDTLPSSLSNVSPDSGIQSSGDSPLRIECELPPPPQNSTIDNQTSTSLMPSDYYNRTELSDASRKHDTHTKHVSPTPSPPILTPHEPLWTNNENQLCTEKRKVLMNILHHF</sequence>